<dbReference type="Gene3D" id="2.40.50.140">
    <property type="entry name" value="Nucleic acid-binding proteins"/>
    <property type="match status" value="1"/>
</dbReference>
<dbReference type="InterPro" id="IPR036267">
    <property type="entry name" value="RuvA_C_sf"/>
</dbReference>
<keyword evidence="6" id="KW-0347">Helicase</keyword>
<reference evidence="6" key="1">
    <citation type="submission" date="2019-08" db="EMBL/GenBank/DDBJ databases">
        <authorList>
            <person name="Kucharzyk K."/>
            <person name="Murdoch R.W."/>
            <person name="Higgins S."/>
            <person name="Loffler F."/>
        </authorList>
    </citation>
    <scope>NUCLEOTIDE SEQUENCE</scope>
</reference>
<dbReference type="CDD" id="cd14332">
    <property type="entry name" value="UBA_RuvA_C"/>
    <property type="match status" value="1"/>
</dbReference>
<evidence type="ECO:0000256" key="2">
    <source>
        <dbReference type="ARBA" id="ARBA00022763"/>
    </source>
</evidence>
<sequence>MYDYIKGTIVELNPTETVLENSNIGYHILISLQTYSHLTPGIDAKLFLYHHLREDSELLYGFSDKEERYLFTLLIDVNGVGPNTARMMLSSLSTEELRNAIIGGDINKIKGVKGIGLKTAQRIIIDLKDKIVKGAPSGQFGSITLSANAQIRDEALSALILLGFSKPNVEKVLDSILKEKPDNKLETLIKEALKRL</sequence>
<keyword evidence="6" id="KW-0067">ATP-binding</keyword>
<organism evidence="6">
    <name type="scientific">bioreactor metagenome</name>
    <dbReference type="NCBI Taxonomy" id="1076179"/>
    <lineage>
        <taxon>unclassified sequences</taxon>
        <taxon>metagenomes</taxon>
        <taxon>ecological metagenomes</taxon>
    </lineage>
</organism>
<dbReference type="EC" id="3.6.4.12" evidence="6"/>
<keyword evidence="6" id="KW-0378">Hydrolase</keyword>
<dbReference type="SUPFAM" id="SSF46929">
    <property type="entry name" value="DNA helicase RuvA subunit, C-terminal domain"/>
    <property type="match status" value="1"/>
</dbReference>
<dbReference type="Gene3D" id="1.10.150.20">
    <property type="entry name" value="5' to 3' exonuclease, C-terminal subdomain"/>
    <property type="match status" value="1"/>
</dbReference>
<dbReference type="GO" id="GO:0006281">
    <property type="term" value="P:DNA repair"/>
    <property type="evidence" value="ECO:0007669"/>
    <property type="project" value="UniProtKB-KW"/>
</dbReference>
<dbReference type="GO" id="GO:0009378">
    <property type="term" value="F:four-way junction helicase activity"/>
    <property type="evidence" value="ECO:0007669"/>
    <property type="project" value="InterPro"/>
</dbReference>
<evidence type="ECO:0000256" key="4">
    <source>
        <dbReference type="ARBA" id="ARBA00023204"/>
    </source>
</evidence>
<dbReference type="EMBL" id="VSSQ01016959">
    <property type="protein sequence ID" value="MPM58802.1"/>
    <property type="molecule type" value="Genomic_DNA"/>
</dbReference>
<dbReference type="SMART" id="SM00278">
    <property type="entry name" value="HhH1"/>
    <property type="match status" value="2"/>
</dbReference>
<dbReference type="Pfam" id="PF14520">
    <property type="entry name" value="HHH_5"/>
    <property type="match status" value="1"/>
</dbReference>
<dbReference type="AlphaFoldDB" id="A0A645B031"/>
<dbReference type="InterPro" id="IPR010994">
    <property type="entry name" value="RuvA_2-like"/>
</dbReference>
<evidence type="ECO:0000256" key="3">
    <source>
        <dbReference type="ARBA" id="ARBA00023125"/>
    </source>
</evidence>
<keyword evidence="1" id="KW-0963">Cytoplasm</keyword>
<dbReference type="GO" id="GO:0005524">
    <property type="term" value="F:ATP binding"/>
    <property type="evidence" value="ECO:0007669"/>
    <property type="project" value="InterPro"/>
</dbReference>
<dbReference type="InterPro" id="IPR011114">
    <property type="entry name" value="RuvA_C"/>
</dbReference>
<name>A0A645B031_9ZZZZ</name>
<feature type="domain" description="Helix-hairpin-helix DNA-binding motif class 1" evidence="5">
    <location>
        <begin position="72"/>
        <end position="91"/>
    </location>
</feature>
<dbReference type="SUPFAM" id="SSF50249">
    <property type="entry name" value="Nucleic acid-binding proteins"/>
    <property type="match status" value="1"/>
</dbReference>
<proteinExistence type="inferred from homology"/>
<keyword evidence="4" id="KW-0234">DNA repair</keyword>
<feature type="domain" description="Helix-hairpin-helix DNA-binding motif class 1" evidence="5">
    <location>
        <begin position="107"/>
        <end position="126"/>
    </location>
</feature>
<dbReference type="InterPro" id="IPR012340">
    <property type="entry name" value="NA-bd_OB-fold"/>
</dbReference>
<dbReference type="Gene3D" id="1.10.8.10">
    <property type="entry name" value="DNA helicase RuvA subunit, C-terminal domain"/>
    <property type="match status" value="1"/>
</dbReference>
<keyword evidence="2" id="KW-0227">DNA damage</keyword>
<dbReference type="GO" id="GO:0016787">
    <property type="term" value="F:hydrolase activity"/>
    <property type="evidence" value="ECO:0007669"/>
    <property type="project" value="UniProtKB-KW"/>
</dbReference>
<dbReference type="GO" id="GO:0009379">
    <property type="term" value="C:Holliday junction helicase complex"/>
    <property type="evidence" value="ECO:0007669"/>
    <property type="project" value="InterPro"/>
</dbReference>
<comment type="caution">
    <text evidence="6">The sequence shown here is derived from an EMBL/GenBank/DDBJ whole genome shotgun (WGS) entry which is preliminary data.</text>
</comment>
<dbReference type="GO" id="GO:0006310">
    <property type="term" value="P:DNA recombination"/>
    <property type="evidence" value="ECO:0007669"/>
    <property type="project" value="InterPro"/>
</dbReference>
<dbReference type="InterPro" id="IPR013849">
    <property type="entry name" value="DNA_helicase_Holl-junc_RuvA_I"/>
</dbReference>
<dbReference type="NCBIfam" id="TIGR00084">
    <property type="entry name" value="ruvA"/>
    <property type="match status" value="1"/>
</dbReference>
<dbReference type="GO" id="GO:0003677">
    <property type="term" value="F:DNA binding"/>
    <property type="evidence" value="ECO:0007669"/>
    <property type="project" value="UniProtKB-KW"/>
</dbReference>
<protein>
    <submittedName>
        <fullName evidence="6">Holliday junction ATP-dependent DNA helicase RuvA</fullName>
        <ecNumber evidence="6">3.6.4.12</ecNumber>
    </submittedName>
</protein>
<evidence type="ECO:0000256" key="1">
    <source>
        <dbReference type="ARBA" id="ARBA00022490"/>
    </source>
</evidence>
<evidence type="ECO:0000259" key="5">
    <source>
        <dbReference type="SMART" id="SM00278"/>
    </source>
</evidence>
<evidence type="ECO:0000313" key="6">
    <source>
        <dbReference type="EMBL" id="MPM58802.1"/>
    </source>
</evidence>
<gene>
    <name evidence="6" type="primary">ruvA_31</name>
    <name evidence="6" type="ORF">SDC9_105635</name>
</gene>
<dbReference type="Pfam" id="PF07499">
    <property type="entry name" value="RuvA_C"/>
    <property type="match status" value="1"/>
</dbReference>
<dbReference type="InterPro" id="IPR000085">
    <property type="entry name" value="RuvA"/>
</dbReference>
<dbReference type="Pfam" id="PF01330">
    <property type="entry name" value="RuvA_N"/>
    <property type="match status" value="1"/>
</dbReference>
<accession>A0A645B031</accession>
<dbReference type="HAMAP" id="MF_00031">
    <property type="entry name" value="DNA_HJ_migration_RuvA"/>
    <property type="match status" value="1"/>
</dbReference>
<keyword evidence="3" id="KW-0238">DNA-binding</keyword>
<keyword evidence="6" id="KW-0547">Nucleotide-binding</keyword>
<dbReference type="SUPFAM" id="SSF47781">
    <property type="entry name" value="RuvA domain 2-like"/>
    <property type="match status" value="1"/>
</dbReference>
<dbReference type="InterPro" id="IPR003583">
    <property type="entry name" value="Hlx-hairpin-Hlx_DNA-bd_motif"/>
</dbReference>